<dbReference type="Pfam" id="PF14424">
    <property type="entry name" value="Toxin-deaminase"/>
    <property type="match status" value="1"/>
</dbReference>
<dbReference type="AlphaFoldDB" id="A0A9N7JLA2"/>
<sequence>MHKIQSLDDISDEVATRLNGISFKPENQQFKTLNINKDNVVDGINSWNRNVDTEFKIIEDTSGKLGDNVNAKGNITLYTDLYPCPSCQYVIEQFMKKYSNIKVDIIYKLD</sequence>
<dbReference type="EMBL" id="CP023671">
    <property type="protein sequence ID" value="AYE33966.1"/>
    <property type="molecule type" value="Genomic_DNA"/>
</dbReference>
<evidence type="ECO:0000313" key="2">
    <source>
        <dbReference type="Proteomes" id="UP000280586"/>
    </source>
</evidence>
<dbReference type="Proteomes" id="UP000280586">
    <property type="component" value="Chromosome"/>
</dbReference>
<dbReference type="KEGG" id="csep:CP523_05500"/>
<gene>
    <name evidence="1" type="ORF">CP523_05500</name>
</gene>
<accession>A0A9N7JLA2</accession>
<dbReference type="Gene3D" id="3.40.140.10">
    <property type="entry name" value="Cytidine Deaminase, domain 2"/>
    <property type="match status" value="1"/>
</dbReference>
<protein>
    <recommendedName>
        <fullName evidence="3">Deaminase</fullName>
    </recommendedName>
</protein>
<organism evidence="1 2">
    <name type="scientific">Clostridium septicum</name>
    <dbReference type="NCBI Taxonomy" id="1504"/>
    <lineage>
        <taxon>Bacteria</taxon>
        <taxon>Bacillati</taxon>
        <taxon>Bacillota</taxon>
        <taxon>Clostridia</taxon>
        <taxon>Eubacteriales</taxon>
        <taxon>Clostridiaceae</taxon>
        <taxon>Clostridium</taxon>
    </lineage>
</organism>
<proteinExistence type="predicted"/>
<evidence type="ECO:0008006" key="3">
    <source>
        <dbReference type="Google" id="ProtNLM"/>
    </source>
</evidence>
<dbReference type="InterPro" id="IPR032721">
    <property type="entry name" value="Toxin-deaminase"/>
</dbReference>
<name>A0A9N7JLA2_CLOSE</name>
<reference evidence="1 2" key="1">
    <citation type="submission" date="2017-09" db="EMBL/GenBank/DDBJ databases">
        <authorList>
            <person name="Thomas P."/>
            <person name="Seyboldt C."/>
        </authorList>
    </citation>
    <scope>NUCLEOTIDE SEQUENCE [LARGE SCALE GENOMIC DNA]</scope>
    <source>
        <strain evidence="1 2">DSM 7534</strain>
    </source>
</reference>
<evidence type="ECO:0000313" key="1">
    <source>
        <dbReference type="EMBL" id="AYE33966.1"/>
    </source>
</evidence>